<accession>A0A7J8XK35</accession>
<comment type="caution">
    <text evidence="2">The sequence shown here is derived from an EMBL/GenBank/DDBJ whole genome shotgun (WGS) entry which is preliminary data.</text>
</comment>
<reference evidence="2 3" key="1">
    <citation type="journal article" date="2019" name="Genome Biol. Evol.">
        <title>Insights into the evolution of the New World diploid cottons (Gossypium, subgenus Houzingenia) based on genome sequencing.</title>
        <authorList>
            <person name="Grover C.E."/>
            <person name="Arick M.A. 2nd"/>
            <person name="Thrash A."/>
            <person name="Conover J.L."/>
            <person name="Sanders W.S."/>
            <person name="Peterson D.G."/>
            <person name="Frelichowski J.E."/>
            <person name="Scheffler J.A."/>
            <person name="Scheffler B.E."/>
            <person name="Wendel J.F."/>
        </authorList>
    </citation>
    <scope>NUCLEOTIDE SEQUENCE [LARGE SCALE GENOMIC DNA]</scope>
    <source>
        <strain evidence="2">185</strain>
        <tissue evidence="2">Leaf</tissue>
    </source>
</reference>
<dbReference type="PANTHER" id="PTHR48011">
    <property type="entry name" value="CCR4-NOT TRANSCRIPTIONAL COMPLEX SUBUNIT CAF120-RELATED"/>
    <property type="match status" value="1"/>
</dbReference>
<dbReference type="Gene3D" id="1.10.510.10">
    <property type="entry name" value="Transferase(Phosphotransferase) domain 1"/>
    <property type="match status" value="1"/>
</dbReference>
<dbReference type="GO" id="GO:0007165">
    <property type="term" value="P:signal transduction"/>
    <property type="evidence" value="ECO:0007669"/>
    <property type="project" value="TreeGrafter"/>
</dbReference>
<dbReference type="Pfam" id="PF00069">
    <property type="entry name" value="Pkinase"/>
    <property type="match status" value="1"/>
</dbReference>
<organism evidence="2 3">
    <name type="scientific">Gossypium aridum</name>
    <name type="common">American cotton</name>
    <name type="synonym">Erioxylum aridum</name>
    <dbReference type="NCBI Taxonomy" id="34290"/>
    <lineage>
        <taxon>Eukaryota</taxon>
        <taxon>Viridiplantae</taxon>
        <taxon>Streptophyta</taxon>
        <taxon>Embryophyta</taxon>
        <taxon>Tracheophyta</taxon>
        <taxon>Spermatophyta</taxon>
        <taxon>Magnoliopsida</taxon>
        <taxon>eudicotyledons</taxon>
        <taxon>Gunneridae</taxon>
        <taxon>Pentapetalae</taxon>
        <taxon>rosids</taxon>
        <taxon>malvids</taxon>
        <taxon>Malvales</taxon>
        <taxon>Malvaceae</taxon>
        <taxon>Malvoideae</taxon>
        <taxon>Gossypium</taxon>
    </lineage>
</organism>
<dbReference type="InterPro" id="IPR011009">
    <property type="entry name" value="Kinase-like_dom_sf"/>
</dbReference>
<dbReference type="InterPro" id="IPR000719">
    <property type="entry name" value="Prot_kinase_dom"/>
</dbReference>
<dbReference type="PROSITE" id="PS00108">
    <property type="entry name" value="PROTEIN_KINASE_ST"/>
    <property type="match status" value="1"/>
</dbReference>
<dbReference type="SUPFAM" id="SSF56112">
    <property type="entry name" value="Protein kinase-like (PK-like)"/>
    <property type="match status" value="1"/>
</dbReference>
<dbReference type="SMART" id="SM00220">
    <property type="entry name" value="S_TKc"/>
    <property type="match status" value="1"/>
</dbReference>
<dbReference type="Proteomes" id="UP000593577">
    <property type="component" value="Unassembled WGS sequence"/>
</dbReference>
<protein>
    <recommendedName>
        <fullName evidence="1">Protein kinase domain-containing protein</fullName>
    </recommendedName>
</protein>
<dbReference type="GO" id="GO:0004672">
    <property type="term" value="F:protein kinase activity"/>
    <property type="evidence" value="ECO:0007669"/>
    <property type="project" value="InterPro"/>
</dbReference>
<evidence type="ECO:0000313" key="2">
    <source>
        <dbReference type="EMBL" id="MBA0687613.1"/>
    </source>
</evidence>
<sequence>MEVKVVKINVLGKRSYGVVYLVKTVAPVYNQIYVLNVEREQGMVYNMFLEYIPGGSLLNLMNRYGGKIPERDVNCYTQMILEGLLDIHEKGYIHSDLKLGNIVVFPLQHGTSLSTLKITDFRLAKQQEIKDTRSGFRGTRYYMPPDRGEARTNF</sequence>
<dbReference type="EMBL" id="JABFAA010000007">
    <property type="protein sequence ID" value="MBA0687613.1"/>
    <property type="molecule type" value="Genomic_DNA"/>
</dbReference>
<keyword evidence="3" id="KW-1185">Reference proteome</keyword>
<evidence type="ECO:0000313" key="3">
    <source>
        <dbReference type="Proteomes" id="UP000593577"/>
    </source>
</evidence>
<evidence type="ECO:0000259" key="1">
    <source>
        <dbReference type="PROSITE" id="PS50011"/>
    </source>
</evidence>
<dbReference type="InterPro" id="IPR008271">
    <property type="entry name" value="Ser/Thr_kinase_AS"/>
</dbReference>
<dbReference type="GO" id="GO:0005524">
    <property type="term" value="F:ATP binding"/>
    <property type="evidence" value="ECO:0007669"/>
    <property type="project" value="InterPro"/>
</dbReference>
<name>A0A7J8XK35_GOSAI</name>
<dbReference type="InterPro" id="IPR052751">
    <property type="entry name" value="Plant_MAPKKK"/>
</dbReference>
<feature type="domain" description="Protein kinase" evidence="1">
    <location>
        <begin position="1"/>
        <end position="154"/>
    </location>
</feature>
<dbReference type="AlphaFoldDB" id="A0A7J8XK35"/>
<proteinExistence type="predicted"/>
<gene>
    <name evidence="2" type="ORF">Goari_015128</name>
</gene>
<dbReference type="PANTHER" id="PTHR48011:SF51">
    <property type="entry name" value="PROTEIN KINASE SUPERFAMILY PROTEIN"/>
    <property type="match status" value="1"/>
</dbReference>
<dbReference type="PROSITE" id="PS50011">
    <property type="entry name" value="PROTEIN_KINASE_DOM"/>
    <property type="match status" value="1"/>
</dbReference>